<dbReference type="STRING" id="94128.A0A2A3EP72"/>
<evidence type="ECO:0000256" key="1">
    <source>
        <dbReference type="ARBA" id="ARBA00005627"/>
    </source>
</evidence>
<feature type="compositionally biased region" description="Basic and acidic residues" evidence="2">
    <location>
        <begin position="757"/>
        <end position="768"/>
    </location>
</feature>
<dbReference type="OrthoDB" id="10252174at2759"/>
<dbReference type="Pfam" id="PF07202">
    <property type="entry name" value="Tcp10_C"/>
    <property type="match status" value="3"/>
</dbReference>
<gene>
    <name evidence="5" type="ORF">APICC_05105</name>
</gene>
<reference evidence="5 6" key="1">
    <citation type="submission" date="2014-07" db="EMBL/GenBank/DDBJ databases">
        <title>Genomic and transcriptomic analysis on Apis cerana provide comprehensive insights into honey bee biology.</title>
        <authorList>
            <person name="Diao Q."/>
            <person name="Sun L."/>
            <person name="Zheng H."/>
            <person name="Zheng H."/>
            <person name="Xu S."/>
            <person name="Wang S."/>
            <person name="Zeng Z."/>
            <person name="Hu F."/>
            <person name="Su S."/>
            <person name="Wu J."/>
        </authorList>
    </citation>
    <scope>NUCLEOTIDE SEQUENCE [LARGE SCALE GENOMIC DNA]</scope>
    <source>
        <tissue evidence="5">Pupae without intestine</tissue>
    </source>
</reference>
<dbReference type="InterPro" id="IPR009852">
    <property type="entry name" value="CENPJ_C_dom"/>
</dbReference>
<accession>A0A2A3EP72</accession>
<feature type="domain" description="CENPJ tubulin-binding region" evidence="4">
    <location>
        <begin position="186"/>
        <end position="232"/>
    </location>
</feature>
<name>A0A2A3EP72_APICC</name>
<feature type="region of interest" description="Disordered" evidence="2">
    <location>
        <begin position="609"/>
        <end position="638"/>
    </location>
</feature>
<dbReference type="Gene3D" id="2.60.450.20">
    <property type="match status" value="1"/>
</dbReference>
<evidence type="ECO:0000256" key="2">
    <source>
        <dbReference type="SAM" id="MobiDB-lite"/>
    </source>
</evidence>
<dbReference type="Pfam" id="PF25779">
    <property type="entry name" value="Tubulin-bind_CPAP"/>
    <property type="match status" value="1"/>
</dbReference>
<keyword evidence="6" id="KW-1185">Reference proteome</keyword>
<protein>
    <submittedName>
        <fullName evidence="5">Centromere protein J</fullName>
    </submittedName>
</protein>
<dbReference type="GO" id="GO:0015631">
    <property type="term" value="F:tubulin binding"/>
    <property type="evidence" value="ECO:0007669"/>
    <property type="project" value="TreeGrafter"/>
</dbReference>
<dbReference type="Proteomes" id="UP000242457">
    <property type="component" value="Unassembled WGS sequence"/>
</dbReference>
<dbReference type="GO" id="GO:0061511">
    <property type="term" value="P:centriole elongation"/>
    <property type="evidence" value="ECO:0007669"/>
    <property type="project" value="TreeGrafter"/>
</dbReference>
<evidence type="ECO:0000313" key="5">
    <source>
        <dbReference type="EMBL" id="PBC33517.1"/>
    </source>
</evidence>
<organism evidence="5 6">
    <name type="scientific">Apis cerana cerana</name>
    <name type="common">Oriental honeybee</name>
    <dbReference type="NCBI Taxonomy" id="94128"/>
    <lineage>
        <taxon>Eukaryota</taxon>
        <taxon>Metazoa</taxon>
        <taxon>Ecdysozoa</taxon>
        <taxon>Arthropoda</taxon>
        <taxon>Hexapoda</taxon>
        <taxon>Insecta</taxon>
        <taxon>Pterygota</taxon>
        <taxon>Neoptera</taxon>
        <taxon>Endopterygota</taxon>
        <taxon>Hymenoptera</taxon>
        <taxon>Apocrita</taxon>
        <taxon>Aculeata</taxon>
        <taxon>Apoidea</taxon>
        <taxon>Anthophila</taxon>
        <taxon>Apidae</taxon>
        <taxon>Apis</taxon>
    </lineage>
</organism>
<dbReference type="InterPro" id="IPR058029">
    <property type="entry name" value="Tubulin-bd_CENPJ"/>
</dbReference>
<sequence length="1225" mass="142846">MDIEASVVERLQKLRQWQLEQQERLLKQQQIQRDMLTQKQDCMYKALELSIQELDLNEDTLNINNSNEIENNEINNKDLITLHNKSQIKESCMQMINDNISCISQNNNFENMILQQKSPTINFNDDIINIENHIKRQSKDEINSIISSEKEKQIEQFFIDGIAPLPPDKTVINHISIDDIPIFSPKKDFHTLLEEKLKDNNEIEPLIKSNTNSGNKIKKPFLRKGEGLTRFKLNQKSQLSTLKIRSRSASFNNKTQSGFKYSKNENKSNKITQDSKNAQLSKNIHCTNLAQKQLSLKNIPLPKKKIHSKSESNISSSHLKDYINEMKNTIELNSSDFHSGTHKELEEVRIFELLEEKAENSSFCSTSSTVTAFLQQSTPFKVKNAEYKTENNMKKTKQIIPINKVSKKQLDLKSSNQIFKCITSNKDMDDITHSDFISFENQKANHDNIYENIQHIDENNTMKTNEDGHILRNEIQSTYNEQNFCNVPVVEKNNEINDSLHVRFSEHNEYKTIGLTDTSSTSTESLATKCFFDDKLWSDSSILETESITETIPIAFNMSQPSITMKSKMQELNYKAQNCEDIKQDNNSICETNINQYVYHKDDLEISDTEDQTSNDETSNSYKNSQNNSKSQKNDNYNIKTLKYMKRYDNKEIDEYVNNCDNEKVTEYQENVEDLQETNGTIFKSELLKNRLLELEQEISIFRKENTALSMQRKKLHEDYKNLCKEYAQKEKNFEQNKKQVEERLQEEKKKLARQKAALENRMRDSQEKAQQSKLERQEIQNLKQEIIKLTEEMQIKESRWNAAESRYKCQMRILKRENSKLKQETERLQNLKKNDRNKGKFGTSANTRVIHQINKQLDMQFKESQKINDVLSQSDQKLVIKTITNDQNIEKGKEHNYNHNKNIINKSESQTITDAAKKRNLYENLIKEATSDLIEIQEQFNIPENLNKSESELSNKFKKLSNKTSKKSYEECDIFFNHNNQIEINEDNQIKNIQLHMQNDHTSLIPPMKTYNENYEKSLASLDKSNTCITTTSSNKTKQDTKQDVTQIEYFDGSIEYRFPNGNIKKIFPDQGVTKLIYYNGDMRETNKDGKIKYFYASTCTWHTTMPDGLEILEFSDGQIERRSQNGTVEVSFPDGSVRILESDGIEKWTLPDGTLIQILTNGEKILTLPNGQREIHTNTHKRREYPDGTVKLIYLDGTQETRYSNGRIRLKDKDGNLLMDSCQ</sequence>
<feature type="domain" description="Centromere protein J C-terminal" evidence="3">
    <location>
        <begin position="1145"/>
        <end position="1178"/>
    </location>
</feature>
<dbReference type="GO" id="GO:0005814">
    <property type="term" value="C:centriole"/>
    <property type="evidence" value="ECO:0007669"/>
    <property type="project" value="TreeGrafter"/>
</dbReference>
<dbReference type="PANTHER" id="PTHR10331:SF6">
    <property type="entry name" value="SPINDLE ASSEMBLY ABNORMAL 4"/>
    <property type="match status" value="1"/>
</dbReference>
<evidence type="ECO:0000313" key="6">
    <source>
        <dbReference type="Proteomes" id="UP000242457"/>
    </source>
</evidence>
<evidence type="ECO:0000259" key="3">
    <source>
        <dbReference type="Pfam" id="PF07202"/>
    </source>
</evidence>
<proteinExistence type="inferred from homology"/>
<feature type="domain" description="Centromere protein J C-terminal" evidence="3">
    <location>
        <begin position="1108"/>
        <end position="1141"/>
    </location>
</feature>
<feature type="domain" description="Centromere protein J C-terminal" evidence="3">
    <location>
        <begin position="1183"/>
        <end position="1211"/>
    </location>
</feature>
<dbReference type="GO" id="GO:0005813">
    <property type="term" value="C:centrosome"/>
    <property type="evidence" value="ECO:0007669"/>
    <property type="project" value="TreeGrafter"/>
</dbReference>
<dbReference type="InterPro" id="IPR026581">
    <property type="entry name" value="TCP10L/CENPJ"/>
</dbReference>
<evidence type="ECO:0000259" key="4">
    <source>
        <dbReference type="Pfam" id="PF25779"/>
    </source>
</evidence>
<dbReference type="InterPro" id="IPR047002">
    <property type="entry name" value="Tcp10_C_sf"/>
</dbReference>
<dbReference type="AlphaFoldDB" id="A0A2A3EP72"/>
<feature type="compositionally biased region" description="Low complexity" evidence="2">
    <location>
        <begin position="619"/>
        <end position="638"/>
    </location>
</feature>
<dbReference type="PANTHER" id="PTHR10331">
    <property type="entry name" value="T COMPLEX PROTEIN 10"/>
    <property type="match status" value="1"/>
</dbReference>
<comment type="similarity">
    <text evidence="1">Belongs to the TCP10 family.</text>
</comment>
<feature type="region of interest" description="Disordered" evidence="2">
    <location>
        <begin position="754"/>
        <end position="776"/>
    </location>
</feature>
<dbReference type="EMBL" id="KZ288202">
    <property type="protein sequence ID" value="PBC33517.1"/>
    <property type="molecule type" value="Genomic_DNA"/>
</dbReference>
<dbReference type="GO" id="GO:0060271">
    <property type="term" value="P:cilium assembly"/>
    <property type="evidence" value="ECO:0007669"/>
    <property type="project" value="TreeGrafter"/>
</dbReference>